<dbReference type="InterPro" id="IPR015797">
    <property type="entry name" value="NUDIX_hydrolase-like_dom_sf"/>
</dbReference>
<dbReference type="EMBL" id="JACOOQ010000001">
    <property type="protein sequence ID" value="MBC5639097.1"/>
    <property type="molecule type" value="Genomic_DNA"/>
</dbReference>
<dbReference type="InterPro" id="IPR015375">
    <property type="entry name" value="NADH_PPase-like_N"/>
</dbReference>
<protein>
    <recommendedName>
        <fullName evidence="2">NAD(+) diphosphatase</fullName>
        <ecNumber evidence="2">3.6.1.22</ecNumber>
    </recommendedName>
</protein>
<sequence>MNFKSILNEHEEVLQEDVCFVFYEGQLIVKFNANEINIPRRREIEELGLTINKEYCFGEFNIGKCYIVECEDIKRLPMNFQIISLYQLGQIVDEEIFLIAGRANHLLNWDNSHKYCSRCGSPNINKEDERAKVCTKCGTVTYPVICPAIIVAITRGDEILLAHNKNFEDNMYSIIAGFVDAGEDLESTVKREVLEEVGIKIKNIKYYGNQTWAFPNSLMIGFFAEYESGEIKVDGKEILDAAWFKKDNLPNLPKKMSIARKMINNFIENK</sequence>
<dbReference type="Pfam" id="PF09296">
    <property type="entry name" value="NUDIX-like"/>
    <property type="match status" value="1"/>
</dbReference>
<dbReference type="Pfam" id="PF09297">
    <property type="entry name" value="Zn_ribbon_NUD"/>
    <property type="match status" value="1"/>
</dbReference>
<dbReference type="CDD" id="cd03429">
    <property type="entry name" value="NUDIX_NADH_pyrophosphatase_Nudt13"/>
    <property type="match status" value="1"/>
</dbReference>
<keyword evidence="6" id="KW-0520">NAD</keyword>
<feature type="domain" description="Nudix hydrolase" evidence="7">
    <location>
        <begin position="143"/>
        <end position="266"/>
    </location>
</feature>
<evidence type="ECO:0000259" key="7">
    <source>
        <dbReference type="PROSITE" id="PS51462"/>
    </source>
</evidence>
<dbReference type="Gene3D" id="3.90.79.20">
    <property type="match status" value="1"/>
</dbReference>
<evidence type="ECO:0000256" key="6">
    <source>
        <dbReference type="ARBA" id="ARBA00023027"/>
    </source>
</evidence>
<evidence type="ECO:0000256" key="1">
    <source>
        <dbReference type="ARBA" id="ARBA00001946"/>
    </source>
</evidence>
<dbReference type="PROSITE" id="PS00893">
    <property type="entry name" value="NUDIX_BOX"/>
    <property type="match status" value="1"/>
</dbReference>
<dbReference type="NCBIfam" id="NF001299">
    <property type="entry name" value="PRK00241.1"/>
    <property type="match status" value="1"/>
</dbReference>
<dbReference type="PROSITE" id="PS51462">
    <property type="entry name" value="NUDIX"/>
    <property type="match status" value="1"/>
</dbReference>
<accession>A0A8I0ABH9</accession>
<dbReference type="PANTHER" id="PTHR11383">
    <property type="entry name" value="NUCLEOSIDE DIPHOSPHATE-LINKED MOIETY X MOTIF 13"/>
    <property type="match status" value="1"/>
</dbReference>
<evidence type="ECO:0000313" key="8">
    <source>
        <dbReference type="EMBL" id="MBC5639097.1"/>
    </source>
</evidence>
<reference evidence="8" key="1">
    <citation type="submission" date="2020-08" db="EMBL/GenBank/DDBJ databases">
        <title>Genome public.</title>
        <authorList>
            <person name="Liu C."/>
            <person name="Sun Q."/>
        </authorList>
    </citation>
    <scope>NUCLEOTIDE SEQUENCE</scope>
    <source>
        <strain evidence="8">NSJ-42</strain>
    </source>
</reference>
<dbReference type="SUPFAM" id="SSF55811">
    <property type="entry name" value="Nudix"/>
    <property type="match status" value="2"/>
</dbReference>
<keyword evidence="4 8" id="KW-0378">Hydrolase</keyword>
<keyword evidence="5" id="KW-0460">Magnesium</keyword>
<dbReference type="InterPro" id="IPR015376">
    <property type="entry name" value="Znr_NADH_PPase"/>
</dbReference>
<dbReference type="Gene3D" id="3.90.79.10">
    <property type="entry name" value="Nucleoside Triphosphate Pyrophosphohydrolase"/>
    <property type="match status" value="1"/>
</dbReference>
<comment type="cofactor">
    <cofactor evidence="1">
        <name>Mg(2+)</name>
        <dbReference type="ChEBI" id="CHEBI:18420"/>
    </cofactor>
</comment>
<dbReference type="GO" id="GO:0016787">
    <property type="term" value="F:hydrolase activity"/>
    <property type="evidence" value="ECO:0007669"/>
    <property type="project" value="UniProtKB-KW"/>
</dbReference>
<dbReference type="Pfam" id="PF00293">
    <property type="entry name" value="NUDIX"/>
    <property type="match status" value="1"/>
</dbReference>
<comment type="caution">
    <text evidence="8">The sequence shown here is derived from an EMBL/GenBank/DDBJ whole genome shotgun (WGS) entry which is preliminary data.</text>
</comment>
<evidence type="ECO:0000256" key="4">
    <source>
        <dbReference type="ARBA" id="ARBA00022801"/>
    </source>
</evidence>
<proteinExistence type="predicted"/>
<dbReference type="InterPro" id="IPR020084">
    <property type="entry name" value="NUDIX_hydrolase_CS"/>
</dbReference>
<evidence type="ECO:0000256" key="5">
    <source>
        <dbReference type="ARBA" id="ARBA00022842"/>
    </source>
</evidence>
<dbReference type="GO" id="GO:0046872">
    <property type="term" value="F:metal ion binding"/>
    <property type="evidence" value="ECO:0007669"/>
    <property type="project" value="UniProtKB-KW"/>
</dbReference>
<dbReference type="EC" id="3.6.1.22" evidence="2"/>
<dbReference type="AlphaFoldDB" id="A0A8I0ABH9"/>
<name>A0A8I0ABH9_9CLOT</name>
<dbReference type="PANTHER" id="PTHR11383:SF3">
    <property type="entry name" value="NAD(P)H PYROPHOSPHATASE NUDT13, MITOCHONDRIAL"/>
    <property type="match status" value="1"/>
</dbReference>
<dbReference type="Proteomes" id="UP000662088">
    <property type="component" value="Unassembled WGS sequence"/>
</dbReference>
<dbReference type="InterPro" id="IPR000086">
    <property type="entry name" value="NUDIX_hydrolase_dom"/>
</dbReference>
<dbReference type="InterPro" id="IPR049734">
    <property type="entry name" value="NudC-like_C"/>
</dbReference>
<evidence type="ECO:0000256" key="2">
    <source>
        <dbReference type="ARBA" id="ARBA00012381"/>
    </source>
</evidence>
<evidence type="ECO:0000313" key="9">
    <source>
        <dbReference type="Proteomes" id="UP000662088"/>
    </source>
</evidence>
<organism evidence="8 9">
    <name type="scientific">Clostridium lentum</name>
    <dbReference type="NCBI Taxonomy" id="2763037"/>
    <lineage>
        <taxon>Bacteria</taxon>
        <taxon>Bacillati</taxon>
        <taxon>Bacillota</taxon>
        <taxon>Clostridia</taxon>
        <taxon>Eubacteriales</taxon>
        <taxon>Clostridiaceae</taxon>
        <taxon>Clostridium</taxon>
    </lineage>
</organism>
<evidence type="ECO:0000256" key="3">
    <source>
        <dbReference type="ARBA" id="ARBA00022723"/>
    </source>
</evidence>
<keyword evidence="3" id="KW-0479">Metal-binding</keyword>
<keyword evidence="9" id="KW-1185">Reference proteome</keyword>
<gene>
    <name evidence="8" type="primary">nudC</name>
    <name evidence="8" type="ORF">H8R92_01355</name>
</gene>